<dbReference type="Proteomes" id="UP000298030">
    <property type="component" value="Unassembled WGS sequence"/>
</dbReference>
<comment type="caution">
    <text evidence="1">The sequence shown here is derived from an EMBL/GenBank/DDBJ whole genome shotgun (WGS) entry which is preliminary data.</text>
</comment>
<feature type="non-terminal residue" evidence="1">
    <location>
        <position position="67"/>
    </location>
</feature>
<dbReference type="EMBL" id="QPFP01000043">
    <property type="protein sequence ID" value="TEB27067.1"/>
    <property type="molecule type" value="Genomic_DNA"/>
</dbReference>
<accession>A0A4Y7SYY2</accession>
<dbReference type="AlphaFoldDB" id="A0A4Y7SYY2"/>
<proteinExistence type="predicted"/>
<protein>
    <submittedName>
        <fullName evidence="1">Uncharacterized protein</fullName>
    </submittedName>
</protein>
<reference evidence="1 2" key="1">
    <citation type="journal article" date="2019" name="Nat. Ecol. Evol.">
        <title>Megaphylogeny resolves global patterns of mushroom evolution.</title>
        <authorList>
            <person name="Varga T."/>
            <person name="Krizsan K."/>
            <person name="Foldi C."/>
            <person name="Dima B."/>
            <person name="Sanchez-Garcia M."/>
            <person name="Sanchez-Ramirez S."/>
            <person name="Szollosi G.J."/>
            <person name="Szarkandi J.G."/>
            <person name="Papp V."/>
            <person name="Albert L."/>
            <person name="Andreopoulos W."/>
            <person name="Angelini C."/>
            <person name="Antonin V."/>
            <person name="Barry K.W."/>
            <person name="Bougher N.L."/>
            <person name="Buchanan P."/>
            <person name="Buyck B."/>
            <person name="Bense V."/>
            <person name="Catcheside P."/>
            <person name="Chovatia M."/>
            <person name="Cooper J."/>
            <person name="Damon W."/>
            <person name="Desjardin D."/>
            <person name="Finy P."/>
            <person name="Geml J."/>
            <person name="Haridas S."/>
            <person name="Hughes K."/>
            <person name="Justo A."/>
            <person name="Karasinski D."/>
            <person name="Kautmanova I."/>
            <person name="Kiss B."/>
            <person name="Kocsube S."/>
            <person name="Kotiranta H."/>
            <person name="LaButti K.M."/>
            <person name="Lechner B.E."/>
            <person name="Liimatainen K."/>
            <person name="Lipzen A."/>
            <person name="Lukacs Z."/>
            <person name="Mihaltcheva S."/>
            <person name="Morgado L.N."/>
            <person name="Niskanen T."/>
            <person name="Noordeloos M.E."/>
            <person name="Ohm R.A."/>
            <person name="Ortiz-Santana B."/>
            <person name="Ovrebo C."/>
            <person name="Racz N."/>
            <person name="Riley R."/>
            <person name="Savchenko A."/>
            <person name="Shiryaev A."/>
            <person name="Soop K."/>
            <person name="Spirin V."/>
            <person name="Szebenyi C."/>
            <person name="Tomsovsky M."/>
            <person name="Tulloss R.E."/>
            <person name="Uehling J."/>
            <person name="Grigoriev I.V."/>
            <person name="Vagvolgyi C."/>
            <person name="Papp T."/>
            <person name="Martin F.M."/>
            <person name="Miettinen O."/>
            <person name="Hibbett D.S."/>
            <person name="Nagy L.G."/>
        </authorList>
    </citation>
    <scope>NUCLEOTIDE SEQUENCE [LARGE SCALE GENOMIC DNA]</scope>
    <source>
        <strain evidence="1 2">FP101781</strain>
    </source>
</reference>
<keyword evidence="2" id="KW-1185">Reference proteome</keyword>
<evidence type="ECO:0000313" key="2">
    <source>
        <dbReference type="Proteomes" id="UP000298030"/>
    </source>
</evidence>
<organism evidence="1 2">
    <name type="scientific">Coprinellus micaceus</name>
    <name type="common">Glistening ink-cap mushroom</name>
    <name type="synonym">Coprinus micaceus</name>
    <dbReference type="NCBI Taxonomy" id="71717"/>
    <lineage>
        <taxon>Eukaryota</taxon>
        <taxon>Fungi</taxon>
        <taxon>Dikarya</taxon>
        <taxon>Basidiomycota</taxon>
        <taxon>Agaricomycotina</taxon>
        <taxon>Agaricomycetes</taxon>
        <taxon>Agaricomycetidae</taxon>
        <taxon>Agaricales</taxon>
        <taxon>Agaricineae</taxon>
        <taxon>Psathyrellaceae</taxon>
        <taxon>Coprinellus</taxon>
    </lineage>
</organism>
<sequence length="67" mass="7499">MRSCKKQQAGRSKEIFEVGGLSCAAELNRIDRYVNTVYGNLMAEVRQRSSRGIDATKGMEGNKEMEV</sequence>
<name>A0A4Y7SYY2_COPMI</name>
<evidence type="ECO:0000313" key="1">
    <source>
        <dbReference type="EMBL" id="TEB27067.1"/>
    </source>
</evidence>
<gene>
    <name evidence="1" type="ORF">FA13DRAFT_1736857</name>
</gene>